<keyword evidence="7" id="KW-1185">Reference proteome</keyword>
<evidence type="ECO:0000313" key="7">
    <source>
        <dbReference type="Proteomes" id="UP001162164"/>
    </source>
</evidence>
<evidence type="ECO:0000313" key="6">
    <source>
        <dbReference type="EMBL" id="KAJ8964995.1"/>
    </source>
</evidence>
<keyword evidence="4 5" id="KW-0472">Membrane</keyword>
<name>A0ABQ9ITD0_9CUCU</name>
<reference evidence="6" key="1">
    <citation type="journal article" date="2023" name="Insect Mol. Biol.">
        <title>Genome sequencing provides insights into the evolution of gene families encoding plant cell wall-degrading enzymes in longhorned beetles.</title>
        <authorList>
            <person name="Shin N.R."/>
            <person name="Okamura Y."/>
            <person name="Kirsch R."/>
            <person name="Pauchet Y."/>
        </authorList>
    </citation>
    <scope>NUCLEOTIDE SEQUENCE</scope>
    <source>
        <strain evidence="6">MMC_N1</strain>
    </source>
</reference>
<gene>
    <name evidence="6" type="ORF">NQ317_008797</name>
</gene>
<organism evidence="6 7">
    <name type="scientific">Molorchus minor</name>
    <dbReference type="NCBI Taxonomy" id="1323400"/>
    <lineage>
        <taxon>Eukaryota</taxon>
        <taxon>Metazoa</taxon>
        <taxon>Ecdysozoa</taxon>
        <taxon>Arthropoda</taxon>
        <taxon>Hexapoda</taxon>
        <taxon>Insecta</taxon>
        <taxon>Pterygota</taxon>
        <taxon>Neoptera</taxon>
        <taxon>Endopterygota</taxon>
        <taxon>Coleoptera</taxon>
        <taxon>Polyphaga</taxon>
        <taxon>Cucujiformia</taxon>
        <taxon>Chrysomeloidea</taxon>
        <taxon>Cerambycidae</taxon>
        <taxon>Lamiinae</taxon>
        <taxon>Monochamini</taxon>
        <taxon>Molorchus</taxon>
    </lineage>
</organism>
<evidence type="ECO:0000256" key="5">
    <source>
        <dbReference type="SAM" id="Phobius"/>
    </source>
</evidence>
<feature type="transmembrane region" description="Helical" evidence="5">
    <location>
        <begin position="85"/>
        <end position="113"/>
    </location>
</feature>
<dbReference type="InterPro" id="IPR018499">
    <property type="entry name" value="Tetraspanin/Peripherin"/>
</dbReference>
<proteinExistence type="predicted"/>
<protein>
    <submittedName>
        <fullName evidence="6">Uncharacterized protein</fullName>
    </submittedName>
</protein>
<sequence>MLGSSVILSENKILAPPVVLIVVGVIVFLVASLGCYGAIKESYFMLMACGTAILSSKYQICMEVFVQEVASRPFGRKLVTNVMQLFRLIFGSYFCLLIIFIVEFAVGIAAATYKK</sequence>
<dbReference type="Pfam" id="PF00335">
    <property type="entry name" value="Tetraspanin"/>
    <property type="match status" value="1"/>
</dbReference>
<feature type="transmembrane region" description="Helical" evidence="5">
    <location>
        <begin position="13"/>
        <end position="36"/>
    </location>
</feature>
<evidence type="ECO:0000256" key="4">
    <source>
        <dbReference type="ARBA" id="ARBA00023136"/>
    </source>
</evidence>
<evidence type="ECO:0000256" key="3">
    <source>
        <dbReference type="ARBA" id="ARBA00022989"/>
    </source>
</evidence>
<keyword evidence="2 5" id="KW-0812">Transmembrane</keyword>
<dbReference type="Proteomes" id="UP001162164">
    <property type="component" value="Unassembled WGS sequence"/>
</dbReference>
<dbReference type="EMBL" id="JAPWTJ010002676">
    <property type="protein sequence ID" value="KAJ8964995.1"/>
    <property type="molecule type" value="Genomic_DNA"/>
</dbReference>
<evidence type="ECO:0000256" key="1">
    <source>
        <dbReference type="ARBA" id="ARBA00004141"/>
    </source>
</evidence>
<evidence type="ECO:0000256" key="2">
    <source>
        <dbReference type="ARBA" id="ARBA00022692"/>
    </source>
</evidence>
<comment type="subcellular location">
    <subcellularLocation>
        <location evidence="1">Membrane</location>
        <topology evidence="1">Multi-pass membrane protein</topology>
    </subcellularLocation>
</comment>
<keyword evidence="3 5" id="KW-1133">Transmembrane helix</keyword>
<accession>A0ABQ9ITD0</accession>
<comment type="caution">
    <text evidence="6">The sequence shown here is derived from an EMBL/GenBank/DDBJ whole genome shotgun (WGS) entry which is preliminary data.</text>
</comment>